<dbReference type="Proteomes" id="UP000061839">
    <property type="component" value="Chromosome"/>
</dbReference>
<evidence type="ECO:0000256" key="1">
    <source>
        <dbReference type="ARBA" id="ARBA00022553"/>
    </source>
</evidence>
<dbReference type="HOGENOM" id="CLU_000445_90_0_11"/>
<dbReference type="SMART" id="SM00448">
    <property type="entry name" value="REC"/>
    <property type="match status" value="1"/>
</dbReference>
<dbReference type="GO" id="GO:0006355">
    <property type="term" value="P:regulation of DNA-templated transcription"/>
    <property type="evidence" value="ECO:0007669"/>
    <property type="project" value="InterPro"/>
</dbReference>
<keyword evidence="3" id="KW-0238">DNA-binding</keyword>
<feature type="domain" description="HTH luxR-type" evidence="6">
    <location>
        <begin position="149"/>
        <end position="219"/>
    </location>
</feature>
<dbReference type="STRING" id="1618207.UM93_11210"/>
<keyword evidence="2" id="KW-0805">Transcription regulation</keyword>
<dbReference type="PANTHER" id="PTHR43214:SF24">
    <property type="entry name" value="TRANSCRIPTIONAL REGULATORY PROTEIN NARL-RELATED"/>
    <property type="match status" value="1"/>
</dbReference>
<dbReference type="InterPro" id="IPR001789">
    <property type="entry name" value="Sig_transdc_resp-reg_receiver"/>
</dbReference>
<dbReference type="SUPFAM" id="SSF52172">
    <property type="entry name" value="CheY-like"/>
    <property type="match status" value="1"/>
</dbReference>
<dbReference type="InterPro" id="IPR000792">
    <property type="entry name" value="Tscrpt_reg_LuxR_C"/>
</dbReference>
<dbReference type="Pfam" id="PF00196">
    <property type="entry name" value="GerE"/>
    <property type="match status" value="1"/>
</dbReference>
<dbReference type="SUPFAM" id="SSF46894">
    <property type="entry name" value="C-terminal effector domain of the bipartite response regulators"/>
    <property type="match status" value="1"/>
</dbReference>
<reference evidence="8 9" key="1">
    <citation type="journal article" date="2015" name="Genome Announc.">
        <title>Complete Genome Sequencing of Protease-Producing Novel Arthrobacter sp. Strain IHBB 11108 Using PacBio Single-Molecule Real-Time Sequencing Technology.</title>
        <authorList>
            <person name="Kiran S."/>
            <person name="Swarnkar M.K."/>
            <person name="Pal M."/>
            <person name="Thakur R."/>
            <person name="Tewari R."/>
            <person name="Singh A.K."/>
            <person name="Gulati A."/>
        </authorList>
    </citation>
    <scope>NUCLEOTIDE SEQUENCE [LARGE SCALE GENOMIC DNA]</scope>
    <source>
        <strain evidence="8 9">IHBB 11108</strain>
    </source>
</reference>
<dbReference type="InterPro" id="IPR039420">
    <property type="entry name" value="WalR-like"/>
</dbReference>
<dbReference type="PROSITE" id="PS50043">
    <property type="entry name" value="HTH_LUXR_2"/>
    <property type="match status" value="1"/>
</dbReference>
<evidence type="ECO:0000256" key="3">
    <source>
        <dbReference type="ARBA" id="ARBA00023125"/>
    </source>
</evidence>
<keyword evidence="4" id="KW-0804">Transcription</keyword>
<dbReference type="CDD" id="cd06170">
    <property type="entry name" value="LuxR_C_like"/>
    <property type="match status" value="1"/>
</dbReference>
<dbReference type="Pfam" id="PF00072">
    <property type="entry name" value="Response_reg"/>
    <property type="match status" value="1"/>
</dbReference>
<dbReference type="OrthoDB" id="9808843at2"/>
<evidence type="ECO:0000313" key="8">
    <source>
        <dbReference type="EMBL" id="AJT43066.1"/>
    </source>
</evidence>
<sequence length="219" mass="23594">MRVVLAEDSMLLREGLIRLLVEGGFEVLAAVADAPALLSAAEEYQPDMVLTDVRMPPGHSDEGLAAALAIRRRWPAIGILVLSQYVELSYAKDLLATASGEGGIGYLLKDRVSDLDELVDAVERIHDGGTVLDPEVVSALFNTSSNSSARNSVESLTEREREVMGLIAEGRSNAAISKHLVVSAGAVEKHISSIFSKLELPPSSVDHRRVLAVLSWLRQ</sequence>
<dbReference type="KEGG" id="ari:UM93_11210"/>
<dbReference type="SMART" id="SM00421">
    <property type="entry name" value="HTH_LUXR"/>
    <property type="match status" value="1"/>
</dbReference>
<evidence type="ECO:0000259" key="7">
    <source>
        <dbReference type="PROSITE" id="PS50110"/>
    </source>
</evidence>
<accession>A0A0D4C3W5</accession>
<keyword evidence="1 5" id="KW-0597">Phosphoprotein</keyword>
<dbReference type="InterPro" id="IPR058245">
    <property type="entry name" value="NreC/VraR/RcsB-like_REC"/>
</dbReference>
<protein>
    <submittedName>
        <fullName evidence="8">LuxR family transcriptional regulator</fullName>
    </submittedName>
</protein>
<dbReference type="PRINTS" id="PR00038">
    <property type="entry name" value="HTHLUXR"/>
</dbReference>
<dbReference type="RefSeq" id="WP_082057274.1">
    <property type="nucleotide sequence ID" value="NZ_CP011005.1"/>
</dbReference>
<feature type="domain" description="Response regulatory" evidence="7">
    <location>
        <begin position="2"/>
        <end position="124"/>
    </location>
</feature>
<dbReference type="CDD" id="cd17535">
    <property type="entry name" value="REC_NarL-like"/>
    <property type="match status" value="1"/>
</dbReference>
<evidence type="ECO:0000259" key="6">
    <source>
        <dbReference type="PROSITE" id="PS50043"/>
    </source>
</evidence>
<proteinExistence type="predicted"/>
<keyword evidence="9" id="KW-1185">Reference proteome</keyword>
<dbReference type="EMBL" id="CP011005">
    <property type="protein sequence ID" value="AJT43066.1"/>
    <property type="molecule type" value="Genomic_DNA"/>
</dbReference>
<dbReference type="GO" id="GO:0000160">
    <property type="term" value="P:phosphorelay signal transduction system"/>
    <property type="evidence" value="ECO:0007669"/>
    <property type="project" value="InterPro"/>
</dbReference>
<dbReference type="PANTHER" id="PTHR43214">
    <property type="entry name" value="TWO-COMPONENT RESPONSE REGULATOR"/>
    <property type="match status" value="1"/>
</dbReference>
<dbReference type="PROSITE" id="PS50110">
    <property type="entry name" value="RESPONSE_REGULATORY"/>
    <property type="match status" value="1"/>
</dbReference>
<evidence type="ECO:0000256" key="2">
    <source>
        <dbReference type="ARBA" id="ARBA00023015"/>
    </source>
</evidence>
<organism evidence="8 9">
    <name type="scientific">Psychromicrobium lacuslunae</name>
    <dbReference type="NCBI Taxonomy" id="1618207"/>
    <lineage>
        <taxon>Bacteria</taxon>
        <taxon>Bacillati</taxon>
        <taxon>Actinomycetota</taxon>
        <taxon>Actinomycetes</taxon>
        <taxon>Micrococcales</taxon>
        <taxon>Micrococcaceae</taxon>
        <taxon>Psychromicrobium</taxon>
    </lineage>
</organism>
<feature type="modified residue" description="4-aspartylphosphate" evidence="5">
    <location>
        <position position="52"/>
    </location>
</feature>
<gene>
    <name evidence="8" type="ORF">UM93_11210</name>
</gene>
<dbReference type="InterPro" id="IPR016032">
    <property type="entry name" value="Sig_transdc_resp-reg_C-effctor"/>
</dbReference>
<dbReference type="InterPro" id="IPR011006">
    <property type="entry name" value="CheY-like_superfamily"/>
</dbReference>
<dbReference type="Gene3D" id="3.40.50.2300">
    <property type="match status" value="1"/>
</dbReference>
<evidence type="ECO:0000256" key="4">
    <source>
        <dbReference type="ARBA" id="ARBA00023163"/>
    </source>
</evidence>
<evidence type="ECO:0000313" key="9">
    <source>
        <dbReference type="Proteomes" id="UP000061839"/>
    </source>
</evidence>
<dbReference type="PATRIC" id="fig|1618207.4.peg.2271"/>
<evidence type="ECO:0000256" key="5">
    <source>
        <dbReference type="PROSITE-ProRule" id="PRU00169"/>
    </source>
</evidence>
<name>A0A0D4C3W5_9MICC</name>
<dbReference type="AlphaFoldDB" id="A0A0D4C3W5"/>
<dbReference type="GO" id="GO:0003677">
    <property type="term" value="F:DNA binding"/>
    <property type="evidence" value="ECO:0007669"/>
    <property type="project" value="UniProtKB-KW"/>
</dbReference>